<evidence type="ECO:0000313" key="16">
    <source>
        <dbReference type="Proteomes" id="UP000318050"/>
    </source>
</evidence>
<evidence type="ECO:0000256" key="12">
    <source>
        <dbReference type="HAMAP-Rule" id="MF_00138"/>
    </source>
</evidence>
<dbReference type="FunFam" id="3.30.470.20:FF:000031">
    <property type="entry name" value="Phosphoribosylamine--glycine ligase"/>
    <property type="match status" value="1"/>
</dbReference>
<dbReference type="InterPro" id="IPR011761">
    <property type="entry name" value="ATP-grasp"/>
</dbReference>
<dbReference type="GO" id="GO:0046872">
    <property type="term" value="F:metal ion binding"/>
    <property type="evidence" value="ECO:0007669"/>
    <property type="project" value="InterPro"/>
</dbReference>
<dbReference type="FunFam" id="3.90.600.10:FF:000001">
    <property type="entry name" value="Trifunctional purine biosynthetic protein adenosine-3"/>
    <property type="match status" value="1"/>
</dbReference>
<proteinExistence type="inferred from homology"/>
<dbReference type="PANTHER" id="PTHR43472">
    <property type="entry name" value="PHOSPHORIBOSYLAMINE--GLYCINE LIGASE"/>
    <property type="match status" value="1"/>
</dbReference>
<dbReference type="FunFam" id="3.30.1490.20:FF:000006">
    <property type="entry name" value="phosphoribosylamine--glycine ligase, chloroplastic-like"/>
    <property type="match status" value="1"/>
</dbReference>
<dbReference type="EMBL" id="VITT01000005">
    <property type="protein sequence ID" value="TWB62194.1"/>
    <property type="molecule type" value="Genomic_DNA"/>
</dbReference>
<accession>A0A560IYZ4</accession>
<keyword evidence="6 13" id="KW-0547">Nucleotide-binding</keyword>
<reference evidence="15 16" key="1">
    <citation type="submission" date="2019-06" db="EMBL/GenBank/DDBJ databases">
        <title>Genomic Encyclopedia of Type Strains, Phase IV (KMG-V): Genome sequencing to study the core and pangenomes of soil and plant-associated prokaryotes.</title>
        <authorList>
            <person name="Whitman W."/>
        </authorList>
    </citation>
    <scope>NUCLEOTIDE SEQUENCE [LARGE SCALE GENOMIC DNA]</scope>
    <source>
        <strain evidence="15 16">BR 11140</strain>
    </source>
</reference>
<comment type="catalytic activity">
    <reaction evidence="12">
        <text>5-phospho-beta-D-ribosylamine + glycine + ATP = N(1)-(5-phospho-beta-D-ribosyl)glycinamide + ADP + phosphate + H(+)</text>
        <dbReference type="Rhea" id="RHEA:17453"/>
        <dbReference type="ChEBI" id="CHEBI:15378"/>
        <dbReference type="ChEBI" id="CHEBI:30616"/>
        <dbReference type="ChEBI" id="CHEBI:43474"/>
        <dbReference type="ChEBI" id="CHEBI:57305"/>
        <dbReference type="ChEBI" id="CHEBI:58681"/>
        <dbReference type="ChEBI" id="CHEBI:143788"/>
        <dbReference type="ChEBI" id="CHEBI:456216"/>
        <dbReference type="EC" id="6.3.4.13"/>
    </reaction>
</comment>
<dbReference type="GO" id="GO:0004637">
    <property type="term" value="F:phosphoribosylamine-glycine ligase activity"/>
    <property type="evidence" value="ECO:0007669"/>
    <property type="project" value="UniProtKB-UniRule"/>
</dbReference>
<keyword evidence="5 12" id="KW-0436">Ligase</keyword>
<dbReference type="NCBIfam" id="TIGR00877">
    <property type="entry name" value="purD"/>
    <property type="match status" value="1"/>
</dbReference>
<comment type="cofactor">
    <cofactor evidence="2">
        <name>Mg(2+)</name>
        <dbReference type="ChEBI" id="CHEBI:18420"/>
    </cofactor>
</comment>
<protein>
    <recommendedName>
        <fullName evidence="4 12">Phosphoribosylamine--glycine ligase</fullName>
        <ecNumber evidence="4 12">6.3.4.13</ecNumber>
    </recommendedName>
    <alternativeName>
        <fullName evidence="12">GARS</fullName>
    </alternativeName>
    <alternativeName>
        <fullName evidence="10 12">Glycinamide ribonucleotide synthetase</fullName>
    </alternativeName>
    <alternativeName>
        <fullName evidence="11 12">Phosphoribosylglycinamide synthetase</fullName>
    </alternativeName>
</protein>
<dbReference type="Proteomes" id="UP000318050">
    <property type="component" value="Unassembled WGS sequence"/>
</dbReference>
<dbReference type="UniPathway" id="UPA00074">
    <property type="reaction ID" value="UER00125"/>
</dbReference>
<evidence type="ECO:0000256" key="8">
    <source>
        <dbReference type="ARBA" id="ARBA00022840"/>
    </source>
</evidence>
<evidence type="ECO:0000256" key="7">
    <source>
        <dbReference type="ARBA" id="ARBA00022755"/>
    </source>
</evidence>
<evidence type="ECO:0000256" key="3">
    <source>
        <dbReference type="ARBA" id="ARBA00005174"/>
    </source>
</evidence>
<dbReference type="InterPro" id="IPR020560">
    <property type="entry name" value="PRibGlycinamide_synth_C-dom"/>
</dbReference>
<dbReference type="SMART" id="SM01210">
    <property type="entry name" value="GARS_C"/>
    <property type="match status" value="1"/>
</dbReference>
<dbReference type="SUPFAM" id="SSF51246">
    <property type="entry name" value="Rudiment single hybrid motif"/>
    <property type="match status" value="1"/>
</dbReference>
<evidence type="ECO:0000256" key="9">
    <source>
        <dbReference type="ARBA" id="ARBA00038345"/>
    </source>
</evidence>
<dbReference type="PROSITE" id="PS00184">
    <property type="entry name" value="GARS"/>
    <property type="match status" value="1"/>
</dbReference>
<dbReference type="InterPro" id="IPR016185">
    <property type="entry name" value="PreATP-grasp_dom_sf"/>
</dbReference>
<comment type="pathway">
    <text evidence="3 12">Purine metabolism; IMP biosynthesis via de novo pathway; N(1)-(5-phospho-D-ribosyl)glycinamide from 5-phospho-alpha-D-ribose 1-diphosphate: step 2/2.</text>
</comment>
<sequence length="442" mass="46383">MKILVVGSGGREHALCWAISASPLCGTLWCAPGNAGIRDVASCVDIKADDVDGLVAFATANAVDLVVVGPEQPLVLGLVDRLTAAGIKAFGPSQAAAALEGSKGFMKDICAKYGVPTAAYRRFTDAAAAKAYVTEQGAPIVVKADGLAAGKGVVIAMALEEAHAAIDDAMLHGRFGSAGAEVVVEEFMDGEEASFFALCDGTHALPLVGAQDHKRVFDNDQGPNTGGMGAYSPAPVLTPELQDRVMREIVEPTVRGMAAEGKPFTGVLFAGLMIVAGPEGPKPRLIEFNARFGDPECQVLMRRLKSDIVPLLLATCDGQLDHVDVRWHDDPALCVVMAAQGYPGDYVKNTAIGGLEDAGKVDGVTVFHAGTKAAKTPEGDDRVLANGGRVLGVTAIGKTVAEAQALAYQAVDRIHWPEGFCRRDIGWRAVEREKAEREQKQG</sequence>
<evidence type="ECO:0000256" key="11">
    <source>
        <dbReference type="ARBA" id="ARBA00042864"/>
    </source>
</evidence>
<gene>
    <name evidence="12" type="primary">purD</name>
    <name evidence="15" type="ORF">FBZ92_105129</name>
</gene>
<dbReference type="InterPro" id="IPR037123">
    <property type="entry name" value="PRibGlycinamide_synth_C_sf"/>
</dbReference>
<dbReference type="Gene3D" id="3.40.50.20">
    <property type="match status" value="1"/>
</dbReference>
<comment type="cofactor">
    <cofactor evidence="1">
        <name>Mn(2+)</name>
        <dbReference type="ChEBI" id="CHEBI:29035"/>
    </cofactor>
</comment>
<dbReference type="Gene3D" id="3.30.470.20">
    <property type="entry name" value="ATP-grasp fold, B domain"/>
    <property type="match status" value="1"/>
</dbReference>
<evidence type="ECO:0000256" key="5">
    <source>
        <dbReference type="ARBA" id="ARBA00022598"/>
    </source>
</evidence>
<dbReference type="OrthoDB" id="9807240at2"/>
<evidence type="ECO:0000256" key="1">
    <source>
        <dbReference type="ARBA" id="ARBA00001936"/>
    </source>
</evidence>
<keyword evidence="7 12" id="KW-0658">Purine biosynthesis</keyword>
<dbReference type="GO" id="GO:0006189">
    <property type="term" value="P:'de novo' IMP biosynthetic process"/>
    <property type="evidence" value="ECO:0007669"/>
    <property type="project" value="UniProtKB-UniRule"/>
</dbReference>
<keyword evidence="8 13" id="KW-0067">ATP-binding</keyword>
<evidence type="ECO:0000256" key="13">
    <source>
        <dbReference type="PROSITE-ProRule" id="PRU00409"/>
    </source>
</evidence>
<dbReference type="GO" id="GO:0005524">
    <property type="term" value="F:ATP binding"/>
    <property type="evidence" value="ECO:0007669"/>
    <property type="project" value="UniProtKB-UniRule"/>
</dbReference>
<dbReference type="Gene3D" id="3.30.1490.20">
    <property type="entry name" value="ATP-grasp fold, A domain"/>
    <property type="match status" value="1"/>
</dbReference>
<evidence type="ECO:0000259" key="14">
    <source>
        <dbReference type="PROSITE" id="PS50975"/>
    </source>
</evidence>
<dbReference type="Gene3D" id="3.90.600.10">
    <property type="entry name" value="Phosphoribosylglycinamide synthetase, C-terminal domain"/>
    <property type="match status" value="1"/>
</dbReference>
<dbReference type="InterPro" id="IPR013815">
    <property type="entry name" value="ATP_grasp_subdomain_1"/>
</dbReference>
<dbReference type="InterPro" id="IPR020561">
    <property type="entry name" value="PRibGlycinamid_synth_ATP-grasp"/>
</dbReference>
<name>A0A560IYZ4_9PROT</name>
<dbReference type="PANTHER" id="PTHR43472:SF1">
    <property type="entry name" value="PHOSPHORIBOSYLAMINE--GLYCINE LIGASE, CHLOROPLASTIC"/>
    <property type="match status" value="1"/>
</dbReference>
<dbReference type="Pfam" id="PF02843">
    <property type="entry name" value="GARS_C"/>
    <property type="match status" value="1"/>
</dbReference>
<dbReference type="SUPFAM" id="SSF52440">
    <property type="entry name" value="PreATP-grasp domain"/>
    <property type="match status" value="1"/>
</dbReference>
<evidence type="ECO:0000256" key="6">
    <source>
        <dbReference type="ARBA" id="ARBA00022741"/>
    </source>
</evidence>
<dbReference type="SMART" id="SM01209">
    <property type="entry name" value="GARS_A"/>
    <property type="match status" value="1"/>
</dbReference>
<organism evidence="15 16">
    <name type="scientific">Nitrospirillum amazonense</name>
    <dbReference type="NCBI Taxonomy" id="28077"/>
    <lineage>
        <taxon>Bacteria</taxon>
        <taxon>Pseudomonadati</taxon>
        <taxon>Pseudomonadota</taxon>
        <taxon>Alphaproteobacteria</taxon>
        <taxon>Rhodospirillales</taxon>
        <taxon>Azospirillaceae</taxon>
        <taxon>Nitrospirillum</taxon>
    </lineage>
</organism>
<evidence type="ECO:0000313" key="15">
    <source>
        <dbReference type="EMBL" id="TWB62194.1"/>
    </source>
</evidence>
<dbReference type="SUPFAM" id="SSF56059">
    <property type="entry name" value="Glutathione synthetase ATP-binding domain-like"/>
    <property type="match status" value="1"/>
</dbReference>
<dbReference type="HAMAP" id="MF_00138">
    <property type="entry name" value="GARS"/>
    <property type="match status" value="1"/>
</dbReference>
<dbReference type="InterPro" id="IPR020562">
    <property type="entry name" value="PRibGlycinamide_synth_N"/>
</dbReference>
<dbReference type="EC" id="6.3.4.13" evidence="4 12"/>
<dbReference type="Pfam" id="PF01071">
    <property type="entry name" value="GARS_A"/>
    <property type="match status" value="1"/>
</dbReference>
<feature type="domain" description="ATP-grasp" evidence="14">
    <location>
        <begin position="107"/>
        <end position="317"/>
    </location>
</feature>
<dbReference type="PROSITE" id="PS50975">
    <property type="entry name" value="ATP_GRASP"/>
    <property type="match status" value="1"/>
</dbReference>
<dbReference type="GO" id="GO:0009113">
    <property type="term" value="P:purine nucleobase biosynthetic process"/>
    <property type="evidence" value="ECO:0007669"/>
    <property type="project" value="InterPro"/>
</dbReference>
<comment type="caution">
    <text evidence="15">The sequence shown here is derived from an EMBL/GenBank/DDBJ whole genome shotgun (WGS) entry which is preliminary data.</text>
</comment>
<dbReference type="InterPro" id="IPR020559">
    <property type="entry name" value="PRibGlycinamide_synth_CS"/>
</dbReference>
<dbReference type="InterPro" id="IPR000115">
    <property type="entry name" value="PRibGlycinamide_synth"/>
</dbReference>
<dbReference type="Pfam" id="PF02844">
    <property type="entry name" value="GARS_N"/>
    <property type="match status" value="1"/>
</dbReference>
<evidence type="ECO:0000256" key="10">
    <source>
        <dbReference type="ARBA" id="ARBA00042242"/>
    </source>
</evidence>
<evidence type="ECO:0000256" key="2">
    <source>
        <dbReference type="ARBA" id="ARBA00001946"/>
    </source>
</evidence>
<dbReference type="AlphaFoldDB" id="A0A560IYZ4"/>
<comment type="similarity">
    <text evidence="9 12">Belongs to the GARS family.</text>
</comment>
<evidence type="ECO:0000256" key="4">
    <source>
        <dbReference type="ARBA" id="ARBA00013255"/>
    </source>
</evidence>
<dbReference type="InterPro" id="IPR011054">
    <property type="entry name" value="Rudment_hybrid_motif"/>
</dbReference>